<keyword evidence="3" id="KW-1185">Reference proteome</keyword>
<dbReference type="EMBL" id="JACVVK020000789">
    <property type="protein sequence ID" value="KAK7445801.1"/>
    <property type="molecule type" value="Genomic_DNA"/>
</dbReference>
<proteinExistence type="predicted"/>
<gene>
    <name evidence="2" type="ORF">BaRGS_00040316</name>
</gene>
<name>A0ABD0J1C8_9CAEN</name>
<dbReference type="SUPFAM" id="SSF141086">
    <property type="entry name" value="Agglutinin HPA-like"/>
    <property type="match status" value="1"/>
</dbReference>
<sequence length="130" mass="14733">SVNPERRSEDASPLADVVEQLAQQVSDLRANEAGRSGEVILTPHDEPNIHFPENDHVERIDTHHVTFSEPFSTVPVVTLGFTSLDADNDYNLRVHTYLEHLTTTGFDLSVKEWHNSYNYAVNVMWMACPE</sequence>
<accession>A0ABD0J1C8</accession>
<dbReference type="InterPro" id="IPR019019">
    <property type="entry name" value="H-type_lectin_domain"/>
</dbReference>
<dbReference type="Gene3D" id="2.60.40.2080">
    <property type="match status" value="1"/>
</dbReference>
<dbReference type="PANTHER" id="PTHR46938">
    <property type="entry name" value="DISCOIDIN-1 SUBUNIT A-RELATED-RELATED"/>
    <property type="match status" value="1"/>
</dbReference>
<evidence type="ECO:0000313" key="3">
    <source>
        <dbReference type="Proteomes" id="UP001519460"/>
    </source>
</evidence>
<dbReference type="Proteomes" id="UP001519460">
    <property type="component" value="Unassembled WGS sequence"/>
</dbReference>
<dbReference type="AlphaFoldDB" id="A0ABD0J1C8"/>
<evidence type="ECO:0000259" key="1">
    <source>
        <dbReference type="Pfam" id="PF09458"/>
    </source>
</evidence>
<feature type="non-terminal residue" evidence="2">
    <location>
        <position position="1"/>
    </location>
</feature>
<dbReference type="InterPro" id="IPR052487">
    <property type="entry name" value="Galactose-binding_lectin"/>
</dbReference>
<dbReference type="InterPro" id="IPR037221">
    <property type="entry name" value="H-type_lectin_dom_sf"/>
</dbReference>
<protein>
    <recommendedName>
        <fullName evidence="1">H-type lectin domain-containing protein</fullName>
    </recommendedName>
</protein>
<reference evidence="2 3" key="1">
    <citation type="journal article" date="2023" name="Sci. Data">
        <title>Genome assembly of the Korean intertidal mud-creeper Batillaria attramentaria.</title>
        <authorList>
            <person name="Patra A.K."/>
            <person name="Ho P.T."/>
            <person name="Jun S."/>
            <person name="Lee S.J."/>
            <person name="Kim Y."/>
            <person name="Won Y.J."/>
        </authorList>
    </citation>
    <scope>NUCLEOTIDE SEQUENCE [LARGE SCALE GENOMIC DNA]</scope>
    <source>
        <strain evidence="2">Wonlab-2016</strain>
    </source>
</reference>
<feature type="domain" description="H-type lectin" evidence="1">
    <location>
        <begin position="63"/>
        <end position="127"/>
    </location>
</feature>
<organism evidence="2 3">
    <name type="scientific">Batillaria attramentaria</name>
    <dbReference type="NCBI Taxonomy" id="370345"/>
    <lineage>
        <taxon>Eukaryota</taxon>
        <taxon>Metazoa</taxon>
        <taxon>Spiralia</taxon>
        <taxon>Lophotrochozoa</taxon>
        <taxon>Mollusca</taxon>
        <taxon>Gastropoda</taxon>
        <taxon>Caenogastropoda</taxon>
        <taxon>Sorbeoconcha</taxon>
        <taxon>Cerithioidea</taxon>
        <taxon>Batillariidae</taxon>
        <taxon>Batillaria</taxon>
    </lineage>
</organism>
<comment type="caution">
    <text evidence="2">The sequence shown here is derived from an EMBL/GenBank/DDBJ whole genome shotgun (WGS) entry which is preliminary data.</text>
</comment>
<evidence type="ECO:0000313" key="2">
    <source>
        <dbReference type="EMBL" id="KAK7445801.1"/>
    </source>
</evidence>
<dbReference type="Pfam" id="PF09458">
    <property type="entry name" value="H_lectin"/>
    <property type="match status" value="1"/>
</dbReference>